<feature type="compositionally biased region" description="Basic and acidic residues" evidence="1">
    <location>
        <begin position="286"/>
        <end position="299"/>
    </location>
</feature>
<evidence type="ECO:0000313" key="3">
    <source>
        <dbReference type="Proteomes" id="UP000824540"/>
    </source>
</evidence>
<keyword evidence="3" id="KW-1185">Reference proteome</keyword>
<feature type="region of interest" description="Disordered" evidence="1">
    <location>
        <begin position="265"/>
        <end position="299"/>
    </location>
</feature>
<comment type="caution">
    <text evidence="2">The sequence shown here is derived from an EMBL/GenBank/DDBJ whole genome shotgun (WGS) entry which is preliminary data.</text>
</comment>
<accession>A0A8T2NV44</accession>
<dbReference type="PROSITE" id="PS51257">
    <property type="entry name" value="PROKAR_LIPOPROTEIN"/>
    <property type="match status" value="1"/>
</dbReference>
<reference evidence="2" key="1">
    <citation type="thesis" date="2021" institute="BYU ScholarsArchive" country="Provo, UT, USA">
        <title>Applications of and Algorithms for Genome Assembly and Genomic Analyses with an Emphasis on Marine Teleosts.</title>
        <authorList>
            <person name="Pickett B.D."/>
        </authorList>
    </citation>
    <scope>NUCLEOTIDE SEQUENCE</scope>
    <source>
        <strain evidence="2">HI-2016</strain>
    </source>
</reference>
<proteinExistence type="predicted"/>
<name>A0A8T2NV44_9TELE</name>
<organism evidence="2 3">
    <name type="scientific">Albula glossodonta</name>
    <name type="common">roundjaw bonefish</name>
    <dbReference type="NCBI Taxonomy" id="121402"/>
    <lineage>
        <taxon>Eukaryota</taxon>
        <taxon>Metazoa</taxon>
        <taxon>Chordata</taxon>
        <taxon>Craniata</taxon>
        <taxon>Vertebrata</taxon>
        <taxon>Euteleostomi</taxon>
        <taxon>Actinopterygii</taxon>
        <taxon>Neopterygii</taxon>
        <taxon>Teleostei</taxon>
        <taxon>Albuliformes</taxon>
        <taxon>Albulidae</taxon>
        <taxon>Albula</taxon>
    </lineage>
</organism>
<sequence length="406" mass="44095">MVWRRIVGQSAGFLPSVGTACILSHHTTDSETILLNKMLATGRGSGVEGVGGLETGENRALQVLKGNEVLRVHLAAQAQPGAKVSGEMEGQWDSRGLQVHLQDHHVGEGKRQISERYAGPAALVTTPMRQDMDQAKAGTHGFGPILPGCKVIMRLTKDWLLGLPGPTLPAQHVIEVCKRVVMEQMSTFANSVKRTCAAVCPLYGDVPMGAPGPPGQKGPPGPPPSKMLTYCVVLRGKRRKAEVFGSVGWNENIQSFHIPASTNRSLSVSLKKDRSGDGMGVEGMGGEERRREQKKGQERRAVAQHTVVQGILGQMVWTERSDSRDSMVRQVTQEGKEHQVIKENKGTRELKAMAYLATWETKGPRVNEEDQEELLMDNLVVRVSGVMWAGLGCQVTRDCLGCLVSA</sequence>
<gene>
    <name evidence="2" type="ORF">JZ751_010884</name>
</gene>
<dbReference type="AlphaFoldDB" id="A0A8T2NV44"/>
<evidence type="ECO:0000256" key="1">
    <source>
        <dbReference type="SAM" id="MobiDB-lite"/>
    </source>
</evidence>
<dbReference type="OrthoDB" id="6380629at2759"/>
<evidence type="ECO:0000313" key="2">
    <source>
        <dbReference type="EMBL" id="KAG9344215.1"/>
    </source>
</evidence>
<dbReference type="EMBL" id="JAFBMS010000020">
    <property type="protein sequence ID" value="KAG9344215.1"/>
    <property type="molecule type" value="Genomic_DNA"/>
</dbReference>
<protein>
    <submittedName>
        <fullName evidence="2">Uncharacterized protein</fullName>
    </submittedName>
</protein>
<dbReference type="Proteomes" id="UP000824540">
    <property type="component" value="Unassembled WGS sequence"/>
</dbReference>